<dbReference type="EC" id="2.7.7.7" evidence="1"/>
<dbReference type="PANTHER" id="PTHR32294:SF0">
    <property type="entry name" value="DNA POLYMERASE III SUBUNIT ALPHA"/>
    <property type="match status" value="1"/>
</dbReference>
<protein>
    <recommendedName>
        <fullName evidence="2">DNA polymerase III subunit alpha</fullName>
        <ecNumber evidence="1">2.7.7.7</ecNumber>
    </recommendedName>
</protein>
<accession>A0A285TXV7</accession>
<keyword evidence="3" id="KW-0808">Transferase</keyword>
<dbReference type="Pfam" id="PF07733">
    <property type="entry name" value="DNA_pol3_alpha"/>
    <property type="match status" value="1"/>
</dbReference>
<dbReference type="GO" id="GO:0008408">
    <property type="term" value="F:3'-5' exonuclease activity"/>
    <property type="evidence" value="ECO:0007669"/>
    <property type="project" value="InterPro"/>
</dbReference>
<proteinExistence type="predicted"/>
<dbReference type="Pfam" id="PF14579">
    <property type="entry name" value="HHH_6"/>
    <property type="match status" value="1"/>
</dbReference>
<evidence type="ECO:0000313" key="10">
    <source>
        <dbReference type="Proteomes" id="UP000219068"/>
    </source>
</evidence>
<evidence type="ECO:0000313" key="9">
    <source>
        <dbReference type="EMBL" id="SOC27171.1"/>
    </source>
</evidence>
<dbReference type="AlphaFoldDB" id="A0A285TXV7"/>
<evidence type="ECO:0000256" key="7">
    <source>
        <dbReference type="ARBA" id="ARBA00049244"/>
    </source>
</evidence>
<dbReference type="SUPFAM" id="SSF89550">
    <property type="entry name" value="PHP domain-like"/>
    <property type="match status" value="1"/>
</dbReference>
<dbReference type="Gene3D" id="1.10.10.1600">
    <property type="entry name" value="Bacterial DNA polymerase III alpha subunit, thumb domain"/>
    <property type="match status" value="1"/>
</dbReference>
<evidence type="ECO:0000259" key="8">
    <source>
        <dbReference type="SMART" id="SM00481"/>
    </source>
</evidence>
<keyword evidence="4" id="KW-0548">Nucleotidyltransferase</keyword>
<dbReference type="InterPro" id="IPR029460">
    <property type="entry name" value="DNAPol_HHH"/>
</dbReference>
<evidence type="ECO:0000256" key="1">
    <source>
        <dbReference type="ARBA" id="ARBA00012417"/>
    </source>
</evidence>
<organism evidence="9 10">
    <name type="scientific">Thalassospira xiamenensis</name>
    <dbReference type="NCBI Taxonomy" id="220697"/>
    <lineage>
        <taxon>Bacteria</taxon>
        <taxon>Pseudomonadati</taxon>
        <taxon>Pseudomonadota</taxon>
        <taxon>Alphaproteobacteria</taxon>
        <taxon>Rhodospirillales</taxon>
        <taxon>Thalassospiraceae</taxon>
        <taxon>Thalassospira</taxon>
    </lineage>
</organism>
<reference evidence="9 10" key="1">
    <citation type="submission" date="2017-08" db="EMBL/GenBank/DDBJ databases">
        <authorList>
            <person name="de Groot N.N."/>
        </authorList>
    </citation>
    <scope>NUCLEOTIDE SEQUENCE [LARGE SCALE GENOMIC DNA]</scope>
    <source>
        <strain evidence="9 10">USBA 78</strain>
    </source>
</reference>
<evidence type="ECO:0000256" key="5">
    <source>
        <dbReference type="ARBA" id="ARBA00022705"/>
    </source>
</evidence>
<comment type="catalytic activity">
    <reaction evidence="7">
        <text>DNA(n) + a 2'-deoxyribonucleoside 5'-triphosphate = DNA(n+1) + diphosphate</text>
        <dbReference type="Rhea" id="RHEA:22508"/>
        <dbReference type="Rhea" id="RHEA-COMP:17339"/>
        <dbReference type="Rhea" id="RHEA-COMP:17340"/>
        <dbReference type="ChEBI" id="CHEBI:33019"/>
        <dbReference type="ChEBI" id="CHEBI:61560"/>
        <dbReference type="ChEBI" id="CHEBI:173112"/>
        <dbReference type="EC" id="2.7.7.7"/>
    </reaction>
</comment>
<dbReference type="SMART" id="SM00481">
    <property type="entry name" value="POLIIIAc"/>
    <property type="match status" value="1"/>
</dbReference>
<dbReference type="InterPro" id="IPR041931">
    <property type="entry name" value="DNA_pol3_alpha_thumb_dom"/>
</dbReference>
<dbReference type="InterPro" id="IPR004013">
    <property type="entry name" value="PHP_dom"/>
</dbReference>
<keyword evidence="6" id="KW-0239">DNA-directed DNA polymerase</keyword>
<dbReference type="Pfam" id="PF02811">
    <property type="entry name" value="PHP"/>
    <property type="match status" value="1"/>
</dbReference>
<dbReference type="GO" id="GO:0006260">
    <property type="term" value="P:DNA replication"/>
    <property type="evidence" value="ECO:0007669"/>
    <property type="project" value="UniProtKB-KW"/>
</dbReference>
<evidence type="ECO:0000256" key="6">
    <source>
        <dbReference type="ARBA" id="ARBA00022932"/>
    </source>
</evidence>
<dbReference type="InterPro" id="IPR003141">
    <property type="entry name" value="Pol/His_phosphatase_N"/>
</dbReference>
<dbReference type="PANTHER" id="PTHR32294">
    <property type="entry name" value="DNA POLYMERASE III SUBUNIT ALPHA"/>
    <property type="match status" value="1"/>
</dbReference>
<dbReference type="RefSeq" id="WP_097052850.1">
    <property type="nucleotide sequence ID" value="NZ_OBMM01000005.1"/>
</dbReference>
<dbReference type="Gene3D" id="3.20.20.140">
    <property type="entry name" value="Metal-dependent hydrolases"/>
    <property type="match status" value="1"/>
</dbReference>
<dbReference type="Proteomes" id="UP000219068">
    <property type="component" value="Unassembled WGS sequence"/>
</dbReference>
<evidence type="ECO:0000256" key="3">
    <source>
        <dbReference type="ARBA" id="ARBA00022679"/>
    </source>
</evidence>
<dbReference type="Pfam" id="PF17657">
    <property type="entry name" value="DNA_pol3_finger"/>
    <property type="match status" value="1"/>
</dbReference>
<dbReference type="InterPro" id="IPR011708">
    <property type="entry name" value="DNA_pol3_alpha_NTPase_dom"/>
</dbReference>
<keyword evidence="5" id="KW-0235">DNA replication</keyword>
<dbReference type="Gene3D" id="1.10.150.870">
    <property type="match status" value="1"/>
</dbReference>
<sequence>MVGIVHLRVHSDYSLSEGASKIRDLLAAAGKAGVPALALTDKDNLFGALEFSKQAYGEGVQPIIGCDLSMEYDSGKFGNFVLLAQNETGYKNVCAIVKGAHERRDNGKGQFITPGIPNVTAETLEKHAEGVIFLTGESQNGLIPSLIKRNETIADETLQWLLSIFGDRLYIEICRTGFENAEDLALEEKLIGLAYRKDRPVVCSDGQVRSDVPLVATTDVWYATPDRHEPWLLLKAINSKQVVTINDDGVVNADPRRYHIRSDSEFTELFKDIPEAIENTRNIARRSAFKVYGRDPVLPAFPCEDGRTEDEELGIQALEGLKIRLKELGLAEDEKEYHDRLAYELEVIKSMGFPGYFLIVSDFIKWSKSQGIAVGPGRGSGAGSIVAWALTITDLNPLEYGLLFERFLNPERVSMPDFDIDFCMDRRMEVVHYVQDKYGSEMVSMIATFGEIKSKSALKDAGRVMVHEREGVFDYGSINTLTKLIPDPPGDFKNLQEVFENVSEFRQLISSSPKLQVLYERAKSIEGLYQVASAHAAGVIIGDRPLVEMLPVLWSDSNNMPVCSFNMKGAETVGMVKFDFLGLTTLSVIQEALKHIKTHQGIDVDLSKIDRYDKEVFKKFSMGQTTGVFQFEGAGMRKVLRSVLPTRFEDLIAVNALFRPGPMDYIELYAQRKNGEVETEYPQPAAKTEPFLSETYGIMVYQEQVMQVAQACAGYSLGGADLLRRAMGKKIPAEMEKQRNIFINGDEEGGTPGAVALGMDPKTASELFDDIAKFAGYGFNKSHAAAYAWIAYQTMWLKVHYPVEFFSALMTYSAHKPLKLALIKDELDQMKVGLLPPDINASFSRFTPEKTKEGVYAVRFGLGALKQISGPLNELVEARKQGPFSSLEDFHLRLSSFGSDQLRVLAEAGAFDTICDTRRQAADVLAWLSKRKSKVAAQQTDLFGENVVLTVPQEIKDVAEWGDVSDREFNSAGFYFAAHPIDPYINKLISAGVRRKMSIQAYMVDNNVADLNNRKLCVMVDFVNQRATARGTPYVEAIVSERGDTYRIACYDNQRRTGFNLDDFRTILEGAKTCRQPVIFGASFALDKSGEGVWINGQSVWSIEEYLQDIHGDLYITLNPAEIRPTAADIAELGKLEQTQPDHQKMFNRLLSGVDLSLACSPETIALMKGVMEDMIARKRAAIIDLISALGKGNDGGAPTKAFLRINGSQEQISDNIRLNPALTGTLKQMDGVTSIAESITPMTKRPKLSA</sequence>
<dbReference type="NCBIfam" id="TIGR00594">
    <property type="entry name" value="polc"/>
    <property type="match status" value="1"/>
</dbReference>
<dbReference type="GO" id="GO:0003887">
    <property type="term" value="F:DNA-directed DNA polymerase activity"/>
    <property type="evidence" value="ECO:0007669"/>
    <property type="project" value="UniProtKB-KW"/>
</dbReference>
<feature type="domain" description="Polymerase/histidinol phosphatase N-terminal" evidence="8">
    <location>
        <begin position="5"/>
        <end position="72"/>
    </location>
</feature>
<name>A0A285TXV7_9PROT</name>
<dbReference type="NCBIfam" id="NF004226">
    <property type="entry name" value="PRK05673.1"/>
    <property type="match status" value="1"/>
</dbReference>
<dbReference type="InterPro" id="IPR016195">
    <property type="entry name" value="Pol/histidinol_Pase-like"/>
</dbReference>
<dbReference type="InterPro" id="IPR040982">
    <property type="entry name" value="DNA_pol3_finger"/>
</dbReference>
<dbReference type="InterPro" id="IPR004805">
    <property type="entry name" value="DnaE2/DnaE/PolC"/>
</dbReference>
<evidence type="ECO:0000256" key="4">
    <source>
        <dbReference type="ARBA" id="ARBA00022695"/>
    </source>
</evidence>
<gene>
    <name evidence="9" type="ORF">SAMN05428964_105296</name>
</gene>
<dbReference type="EMBL" id="OBMM01000005">
    <property type="protein sequence ID" value="SOC27171.1"/>
    <property type="molecule type" value="Genomic_DNA"/>
</dbReference>
<evidence type="ECO:0000256" key="2">
    <source>
        <dbReference type="ARBA" id="ARBA00019114"/>
    </source>
</evidence>